<dbReference type="GO" id="GO:0005737">
    <property type="term" value="C:cytoplasm"/>
    <property type="evidence" value="ECO:0007669"/>
    <property type="project" value="UniProtKB-SubCell"/>
</dbReference>
<comment type="similarity">
    <text evidence="2 10">Belongs to the RNA methyltransferase RsmE family.</text>
</comment>
<evidence type="ECO:0000256" key="8">
    <source>
        <dbReference type="ARBA" id="ARBA00025699"/>
    </source>
</evidence>
<dbReference type="GO" id="GO:0070475">
    <property type="term" value="P:rRNA base methylation"/>
    <property type="evidence" value="ECO:0007669"/>
    <property type="project" value="TreeGrafter"/>
</dbReference>
<dbReference type="RefSeq" id="WP_053224549.1">
    <property type="nucleotide sequence ID" value="NZ_JSVA01000017.1"/>
</dbReference>
<reference evidence="14" key="1">
    <citation type="submission" date="2014-11" db="EMBL/GenBank/DDBJ databases">
        <title>Genome sequencing of Roseivirga sp. D-25.</title>
        <authorList>
            <person name="Selvaratnam C."/>
            <person name="Thevarajoo S."/>
            <person name="Goh K.M."/>
            <person name="Eee R."/>
            <person name="Chan K.-G."/>
            <person name="Chong C.S."/>
        </authorList>
    </citation>
    <scope>NUCLEOTIDE SEQUENCE [LARGE SCALE GENOMIC DNA]</scope>
    <source>
        <strain evidence="14">D-25</strain>
    </source>
</reference>
<dbReference type="SUPFAM" id="SSF88697">
    <property type="entry name" value="PUA domain-like"/>
    <property type="match status" value="1"/>
</dbReference>
<keyword evidence="7 10" id="KW-0949">S-adenosyl-L-methionine</keyword>
<comment type="caution">
    <text evidence="13">The sequence shown here is derived from an EMBL/GenBank/DDBJ whole genome shotgun (WGS) entry which is preliminary data.</text>
</comment>
<dbReference type="EC" id="2.1.1.193" evidence="10"/>
<dbReference type="InterPro" id="IPR029028">
    <property type="entry name" value="Alpha/beta_knot_MTases"/>
</dbReference>
<keyword evidence="6 10" id="KW-0808">Transferase</keyword>
<evidence type="ECO:0000259" key="11">
    <source>
        <dbReference type="Pfam" id="PF04452"/>
    </source>
</evidence>
<keyword evidence="3 10" id="KW-0963">Cytoplasm</keyword>
<dbReference type="PANTHER" id="PTHR30027:SF3">
    <property type="entry name" value="16S RRNA (URACIL(1498)-N(3))-METHYLTRANSFERASE"/>
    <property type="match status" value="1"/>
</dbReference>
<evidence type="ECO:0000259" key="12">
    <source>
        <dbReference type="Pfam" id="PF20260"/>
    </source>
</evidence>
<dbReference type="Pfam" id="PF04452">
    <property type="entry name" value="Methyltrans_RNA"/>
    <property type="match status" value="1"/>
</dbReference>
<gene>
    <name evidence="13" type="ORF">OB69_14960</name>
</gene>
<dbReference type="OrthoDB" id="9815641at2"/>
<comment type="function">
    <text evidence="8 10">Specifically methylates the N3 position of the uracil ring of uridine 1498 (m3U1498) in 16S rRNA. Acts on the fully assembled 30S ribosomal subunit.</text>
</comment>
<evidence type="ECO:0000256" key="10">
    <source>
        <dbReference type="PIRNR" id="PIRNR015601"/>
    </source>
</evidence>
<accession>A0A0L8AIB4</accession>
<evidence type="ECO:0000256" key="1">
    <source>
        <dbReference type="ARBA" id="ARBA00004496"/>
    </source>
</evidence>
<feature type="domain" description="Ribosomal RNA small subunit methyltransferase E PUA-like" evidence="12">
    <location>
        <begin position="16"/>
        <end position="62"/>
    </location>
</feature>
<evidence type="ECO:0000313" key="13">
    <source>
        <dbReference type="EMBL" id="KOF02021.1"/>
    </source>
</evidence>
<comment type="subcellular location">
    <subcellularLocation>
        <location evidence="1 10">Cytoplasm</location>
    </subcellularLocation>
</comment>
<dbReference type="CDD" id="cd18084">
    <property type="entry name" value="RsmE-like"/>
    <property type="match status" value="1"/>
</dbReference>
<dbReference type="NCBIfam" id="NF008702">
    <property type="entry name" value="PRK11713.6-1"/>
    <property type="match status" value="1"/>
</dbReference>
<dbReference type="InterPro" id="IPR029026">
    <property type="entry name" value="tRNA_m1G_MTases_N"/>
</dbReference>
<evidence type="ECO:0000256" key="9">
    <source>
        <dbReference type="ARBA" id="ARBA00047944"/>
    </source>
</evidence>
<dbReference type="InterPro" id="IPR006700">
    <property type="entry name" value="RsmE"/>
</dbReference>
<feature type="domain" description="Ribosomal RNA small subunit methyltransferase E methyltransferase" evidence="11">
    <location>
        <begin position="76"/>
        <end position="227"/>
    </location>
</feature>
<protein>
    <recommendedName>
        <fullName evidence="10">Ribosomal RNA small subunit methyltransferase E</fullName>
        <ecNumber evidence="10">2.1.1.193</ecNumber>
    </recommendedName>
</protein>
<dbReference type="EMBL" id="JSVA01000017">
    <property type="protein sequence ID" value="KOF02021.1"/>
    <property type="molecule type" value="Genomic_DNA"/>
</dbReference>
<evidence type="ECO:0000256" key="7">
    <source>
        <dbReference type="ARBA" id="ARBA00022691"/>
    </source>
</evidence>
<dbReference type="InterPro" id="IPR046887">
    <property type="entry name" value="RsmE_PUA-like"/>
</dbReference>
<dbReference type="InterPro" id="IPR015947">
    <property type="entry name" value="PUA-like_sf"/>
</dbReference>
<comment type="catalytic activity">
    <reaction evidence="9 10">
        <text>uridine(1498) in 16S rRNA + S-adenosyl-L-methionine = N(3)-methyluridine(1498) in 16S rRNA + S-adenosyl-L-homocysteine + H(+)</text>
        <dbReference type="Rhea" id="RHEA:42920"/>
        <dbReference type="Rhea" id="RHEA-COMP:10283"/>
        <dbReference type="Rhea" id="RHEA-COMP:10284"/>
        <dbReference type="ChEBI" id="CHEBI:15378"/>
        <dbReference type="ChEBI" id="CHEBI:57856"/>
        <dbReference type="ChEBI" id="CHEBI:59789"/>
        <dbReference type="ChEBI" id="CHEBI:65315"/>
        <dbReference type="ChEBI" id="CHEBI:74502"/>
        <dbReference type="EC" id="2.1.1.193"/>
    </reaction>
</comment>
<dbReference type="Proteomes" id="UP000036908">
    <property type="component" value="Unassembled WGS sequence"/>
</dbReference>
<dbReference type="PIRSF" id="PIRSF015601">
    <property type="entry name" value="MTase_slr0722"/>
    <property type="match status" value="1"/>
</dbReference>
<dbReference type="SUPFAM" id="SSF75217">
    <property type="entry name" value="alpha/beta knot"/>
    <property type="match status" value="1"/>
</dbReference>
<evidence type="ECO:0000256" key="4">
    <source>
        <dbReference type="ARBA" id="ARBA00022552"/>
    </source>
</evidence>
<name>A0A0L8AIB4_9BACT</name>
<dbReference type="Gene3D" id="3.40.1280.10">
    <property type="match status" value="1"/>
</dbReference>
<sequence length="230" mass="25766">MHLFYQPDIPAGTLHLDDEESRHAVKVMRLKSGNSIQLTDGKGSFYTANITEAHHKKCAFEIINKEDVKTYSTFRHLAIAPTKNLDRTEWFVEKAVELGVDRISFLLGDHSERKVLKLDRIIKKAIGAMKQSGQAFMPQLDELTSIKNFINEAQADHKFMAYVDFENEALLKDKLVSSVSNLVMIGPEGDFSEREVEMALAAGFVKVSLGANRLRTETAGMAAVHLMNLV</sequence>
<dbReference type="GO" id="GO:0070042">
    <property type="term" value="F:rRNA (uridine-N3-)-methyltransferase activity"/>
    <property type="evidence" value="ECO:0007669"/>
    <property type="project" value="TreeGrafter"/>
</dbReference>
<evidence type="ECO:0000256" key="3">
    <source>
        <dbReference type="ARBA" id="ARBA00022490"/>
    </source>
</evidence>
<dbReference type="InterPro" id="IPR046886">
    <property type="entry name" value="RsmE_MTase_dom"/>
</dbReference>
<dbReference type="Gene3D" id="2.40.240.20">
    <property type="entry name" value="Hypothetical PUA domain-like, domain 1"/>
    <property type="match status" value="1"/>
</dbReference>
<keyword evidence="4 10" id="KW-0698">rRNA processing</keyword>
<dbReference type="AlphaFoldDB" id="A0A0L8AIB4"/>
<dbReference type="Pfam" id="PF20260">
    <property type="entry name" value="PUA_4"/>
    <property type="match status" value="1"/>
</dbReference>
<proteinExistence type="inferred from homology"/>
<evidence type="ECO:0000256" key="6">
    <source>
        <dbReference type="ARBA" id="ARBA00022679"/>
    </source>
</evidence>
<evidence type="ECO:0000256" key="2">
    <source>
        <dbReference type="ARBA" id="ARBA00005528"/>
    </source>
</evidence>
<evidence type="ECO:0000256" key="5">
    <source>
        <dbReference type="ARBA" id="ARBA00022603"/>
    </source>
</evidence>
<dbReference type="PANTHER" id="PTHR30027">
    <property type="entry name" value="RIBOSOMAL RNA SMALL SUBUNIT METHYLTRANSFERASE E"/>
    <property type="match status" value="1"/>
</dbReference>
<keyword evidence="5 10" id="KW-0489">Methyltransferase</keyword>
<keyword evidence="14" id="KW-1185">Reference proteome</keyword>
<dbReference type="NCBIfam" id="TIGR00046">
    <property type="entry name" value="RsmE family RNA methyltransferase"/>
    <property type="match status" value="1"/>
</dbReference>
<evidence type="ECO:0000313" key="14">
    <source>
        <dbReference type="Proteomes" id="UP000036908"/>
    </source>
</evidence>
<dbReference type="PATRIC" id="fig|1566026.4.peg.1307"/>
<organism evidence="13 14">
    <name type="scientific">Roseivirga seohaensis subsp. aquiponti</name>
    <dbReference type="NCBI Taxonomy" id="1566026"/>
    <lineage>
        <taxon>Bacteria</taxon>
        <taxon>Pseudomonadati</taxon>
        <taxon>Bacteroidota</taxon>
        <taxon>Cytophagia</taxon>
        <taxon>Cytophagales</taxon>
        <taxon>Roseivirgaceae</taxon>
        <taxon>Roseivirga</taxon>
    </lineage>
</organism>